<name>A0A1B9GC30_9TREE</name>
<dbReference type="EMBL" id="CP144541">
    <property type="protein sequence ID" value="WVW79407.1"/>
    <property type="molecule type" value="Genomic_DNA"/>
</dbReference>
<dbReference type="KEGG" id="kbi:30204458"/>
<dbReference type="Proteomes" id="UP000092730">
    <property type="component" value="Chromosome 1"/>
</dbReference>
<dbReference type="GeneID" id="30204458"/>
<dbReference type="OrthoDB" id="10473230at2759"/>
<dbReference type="VEuPathDB" id="FungiDB:I302_00059"/>
<evidence type="ECO:0000313" key="2">
    <source>
        <dbReference type="EMBL" id="WVW79407.1"/>
    </source>
</evidence>
<keyword evidence="3" id="KW-1185">Reference proteome</keyword>
<dbReference type="AlphaFoldDB" id="A0A1B9GC30"/>
<dbReference type="EMBL" id="KI894018">
    <property type="protein sequence ID" value="OCF28571.1"/>
    <property type="molecule type" value="Genomic_DNA"/>
</dbReference>
<accession>A0A1B9GC30</accession>
<evidence type="ECO:0000313" key="3">
    <source>
        <dbReference type="Proteomes" id="UP000092730"/>
    </source>
</evidence>
<reference evidence="1" key="3">
    <citation type="submission" date="2014-01" db="EMBL/GenBank/DDBJ databases">
        <title>Evolution of pathogenesis and genome organization in the Tremellales.</title>
        <authorList>
            <person name="Cuomo C."/>
            <person name="Litvintseva A."/>
            <person name="Heitman J."/>
            <person name="Chen Y."/>
            <person name="Sun S."/>
            <person name="Springer D."/>
            <person name="Dromer F."/>
            <person name="Young S."/>
            <person name="Zeng Q."/>
            <person name="Chapman S."/>
            <person name="Gujja S."/>
            <person name="Saif S."/>
            <person name="Birren B."/>
        </authorList>
    </citation>
    <scope>NUCLEOTIDE SEQUENCE</scope>
    <source>
        <strain evidence="1">CBS 10118</strain>
    </source>
</reference>
<proteinExistence type="predicted"/>
<sequence>MSITVPSLLPPSNLGRLHEMVWSIPNIRSEIMLYLPNRDIISLLTTSKIHFHSAVEKLYEVFPYKEYENILTRCKDKTRKQAYWNAVRTIKLNRTLPPTKWVRYFGPFPNATCIQAPPMYVSTNPAMIFRTNEQGHYRFVFQPEESFKGEWQLTQGSVIPERIIGTPSAWGYRQPLTIMLSHPPSTLSPKNESNIMTNLLKINESPEYFVRSLELHVEVDRPAIFQALQQLHSTDKLRLQCLKVSDFNAETTGLALQS</sequence>
<gene>
    <name evidence="1" type="ORF">I302_00059</name>
    <name evidence="2" type="ORF">I302_101376</name>
</gene>
<organism evidence="1">
    <name type="scientific">Kwoniella bestiolae CBS 10118</name>
    <dbReference type="NCBI Taxonomy" id="1296100"/>
    <lineage>
        <taxon>Eukaryota</taxon>
        <taxon>Fungi</taxon>
        <taxon>Dikarya</taxon>
        <taxon>Basidiomycota</taxon>
        <taxon>Agaricomycotina</taxon>
        <taxon>Tremellomycetes</taxon>
        <taxon>Tremellales</taxon>
        <taxon>Cryptococcaceae</taxon>
        <taxon>Kwoniella</taxon>
    </lineage>
</organism>
<reference evidence="1" key="1">
    <citation type="submission" date="2013-07" db="EMBL/GenBank/DDBJ databases">
        <title>The Genome Sequence of Cryptococcus bestiolae CBS10118.</title>
        <authorList>
            <consortium name="The Broad Institute Genome Sequencing Platform"/>
            <person name="Cuomo C."/>
            <person name="Litvintseva A."/>
            <person name="Chen Y."/>
            <person name="Heitman J."/>
            <person name="Sun S."/>
            <person name="Springer D."/>
            <person name="Dromer F."/>
            <person name="Young S.K."/>
            <person name="Zeng Q."/>
            <person name="Gargeya S."/>
            <person name="Fitzgerald M."/>
            <person name="Abouelleil A."/>
            <person name="Alvarado L."/>
            <person name="Berlin A.M."/>
            <person name="Chapman S.B."/>
            <person name="Dewar J."/>
            <person name="Goldberg J."/>
            <person name="Griggs A."/>
            <person name="Gujja S."/>
            <person name="Hansen M."/>
            <person name="Howarth C."/>
            <person name="Imamovic A."/>
            <person name="Larimer J."/>
            <person name="McCowan C."/>
            <person name="Murphy C."/>
            <person name="Pearson M."/>
            <person name="Priest M."/>
            <person name="Roberts A."/>
            <person name="Saif S."/>
            <person name="Shea T."/>
            <person name="Sykes S."/>
            <person name="Wortman J."/>
            <person name="Nusbaum C."/>
            <person name="Birren B."/>
        </authorList>
    </citation>
    <scope>NUCLEOTIDE SEQUENCE [LARGE SCALE GENOMIC DNA]</scope>
    <source>
        <strain evidence="1">CBS 10118</strain>
    </source>
</reference>
<evidence type="ECO:0000313" key="1">
    <source>
        <dbReference type="EMBL" id="OCF28571.1"/>
    </source>
</evidence>
<dbReference type="RefSeq" id="XP_019049641.1">
    <property type="nucleotide sequence ID" value="XM_019186763.1"/>
</dbReference>
<reference evidence="2" key="4">
    <citation type="submission" date="2024-02" db="EMBL/GenBank/DDBJ databases">
        <title>Comparative genomics of Cryptococcus and Kwoniella reveals pathogenesis evolution and contrasting modes of karyotype evolution via chromosome fusion or intercentromeric recombination.</title>
        <authorList>
            <person name="Coelho M.A."/>
            <person name="David-Palma M."/>
            <person name="Shea T."/>
            <person name="Bowers K."/>
            <person name="McGinley-Smith S."/>
            <person name="Mohammad A.W."/>
            <person name="Gnirke A."/>
            <person name="Yurkov A.M."/>
            <person name="Nowrousian M."/>
            <person name="Sun S."/>
            <person name="Cuomo C.A."/>
            <person name="Heitman J."/>
        </authorList>
    </citation>
    <scope>NUCLEOTIDE SEQUENCE</scope>
    <source>
        <strain evidence="2">CBS 10118</strain>
    </source>
</reference>
<reference evidence="2" key="2">
    <citation type="submission" date="2013-07" db="EMBL/GenBank/DDBJ databases">
        <authorList>
            <consortium name="The Broad Institute Genome Sequencing Platform"/>
            <person name="Cuomo C."/>
            <person name="Litvintseva A."/>
            <person name="Chen Y."/>
            <person name="Heitman J."/>
            <person name="Sun S."/>
            <person name="Springer D."/>
            <person name="Dromer F."/>
            <person name="Young S.K."/>
            <person name="Zeng Q."/>
            <person name="Gargeya S."/>
            <person name="Fitzgerald M."/>
            <person name="Abouelleil A."/>
            <person name="Alvarado L."/>
            <person name="Berlin A.M."/>
            <person name="Chapman S.B."/>
            <person name="Dewar J."/>
            <person name="Goldberg J."/>
            <person name="Griggs A."/>
            <person name="Gujja S."/>
            <person name="Hansen M."/>
            <person name="Howarth C."/>
            <person name="Imamovic A."/>
            <person name="Larimer J."/>
            <person name="McCowan C."/>
            <person name="Murphy C."/>
            <person name="Pearson M."/>
            <person name="Priest M."/>
            <person name="Roberts A."/>
            <person name="Saif S."/>
            <person name="Shea T."/>
            <person name="Sykes S."/>
            <person name="Wortman J."/>
            <person name="Nusbaum C."/>
            <person name="Birren B."/>
        </authorList>
    </citation>
    <scope>NUCLEOTIDE SEQUENCE</scope>
    <source>
        <strain evidence="2">CBS 10118</strain>
    </source>
</reference>
<protein>
    <submittedName>
        <fullName evidence="1">Uncharacterized protein</fullName>
    </submittedName>
</protein>